<comment type="caution">
    <text evidence="5">The sequence shown here is derived from an EMBL/GenBank/DDBJ whole genome shotgun (WGS) entry which is preliminary data.</text>
</comment>
<sequence>MSVSTGPAADGGGGAAVLDGPPVPVVELVDIRRSFPGPPVVDVLRGVDLRLDRGEYVAIVGPSGSGKSTMLHLLGLLDRPTAGAYRLDGLDVSAMGEAQRAAVRGRRIGFVFQAFHLLPTRSLVDNVALPLVYQGVGRRERRERATRALHRVHLSHRVDARPLTLSGGERQRVAVARALVTGPSLLLADEPTGNLDQANAAAVLDLFAELHAGGMTIAVITHDEAVSRRAERVVRLSDGRVTAA</sequence>
<dbReference type="OrthoDB" id="9802264at2"/>
<keyword evidence="1" id="KW-0813">Transport</keyword>
<evidence type="ECO:0000313" key="6">
    <source>
        <dbReference type="Proteomes" id="UP000306985"/>
    </source>
</evidence>
<dbReference type="RefSeq" id="WP_137447652.1">
    <property type="nucleotide sequence ID" value="NZ_SZZH01000001.1"/>
</dbReference>
<reference evidence="5 6" key="1">
    <citation type="submission" date="2019-05" db="EMBL/GenBank/DDBJ databases">
        <title>Nakamurella sp. N5BH11, whole genome shotgun sequence.</title>
        <authorList>
            <person name="Tuo L."/>
        </authorList>
    </citation>
    <scope>NUCLEOTIDE SEQUENCE [LARGE SCALE GENOMIC DNA]</scope>
    <source>
        <strain evidence="5 6">N5BH11</strain>
    </source>
</reference>
<evidence type="ECO:0000256" key="3">
    <source>
        <dbReference type="ARBA" id="ARBA00022840"/>
    </source>
</evidence>
<dbReference type="InterPro" id="IPR015854">
    <property type="entry name" value="ABC_transpr_LolD-like"/>
</dbReference>
<dbReference type="InterPro" id="IPR003593">
    <property type="entry name" value="AAA+_ATPase"/>
</dbReference>
<dbReference type="FunFam" id="3.40.50.300:FF:000032">
    <property type="entry name" value="Export ABC transporter ATP-binding protein"/>
    <property type="match status" value="1"/>
</dbReference>
<keyword evidence="6" id="KW-1185">Reference proteome</keyword>
<protein>
    <submittedName>
        <fullName evidence="5">ABC transporter ATP-binding protein</fullName>
    </submittedName>
</protein>
<organism evidence="5 6">
    <name type="scientific">Nakamurella flava</name>
    <dbReference type="NCBI Taxonomy" id="2576308"/>
    <lineage>
        <taxon>Bacteria</taxon>
        <taxon>Bacillati</taxon>
        <taxon>Actinomycetota</taxon>
        <taxon>Actinomycetes</taxon>
        <taxon>Nakamurellales</taxon>
        <taxon>Nakamurellaceae</taxon>
        <taxon>Nakamurella</taxon>
    </lineage>
</organism>
<dbReference type="InterPro" id="IPR003439">
    <property type="entry name" value="ABC_transporter-like_ATP-bd"/>
</dbReference>
<keyword evidence="2" id="KW-0547">Nucleotide-binding</keyword>
<dbReference type="PANTHER" id="PTHR24220:SF86">
    <property type="entry name" value="ABC TRANSPORTER ABCH.1"/>
    <property type="match status" value="1"/>
</dbReference>
<dbReference type="InterPro" id="IPR017911">
    <property type="entry name" value="MacB-like_ATP-bd"/>
</dbReference>
<keyword evidence="3 5" id="KW-0067">ATP-binding</keyword>
<dbReference type="SUPFAM" id="SSF52540">
    <property type="entry name" value="P-loop containing nucleoside triphosphate hydrolases"/>
    <property type="match status" value="1"/>
</dbReference>
<proteinExistence type="predicted"/>
<gene>
    <name evidence="5" type="ORF">FDO65_01120</name>
</gene>
<dbReference type="InterPro" id="IPR017871">
    <property type="entry name" value="ABC_transporter-like_CS"/>
</dbReference>
<dbReference type="GO" id="GO:0098796">
    <property type="term" value="C:membrane protein complex"/>
    <property type="evidence" value="ECO:0007669"/>
    <property type="project" value="UniProtKB-ARBA"/>
</dbReference>
<evidence type="ECO:0000259" key="4">
    <source>
        <dbReference type="PROSITE" id="PS50893"/>
    </source>
</evidence>
<dbReference type="Gene3D" id="3.40.50.300">
    <property type="entry name" value="P-loop containing nucleotide triphosphate hydrolases"/>
    <property type="match status" value="1"/>
</dbReference>
<dbReference type="CDD" id="cd03255">
    <property type="entry name" value="ABC_MJ0796_LolCDE_FtsE"/>
    <property type="match status" value="1"/>
</dbReference>
<evidence type="ECO:0000313" key="5">
    <source>
        <dbReference type="EMBL" id="TKV60348.1"/>
    </source>
</evidence>
<evidence type="ECO:0000256" key="1">
    <source>
        <dbReference type="ARBA" id="ARBA00022448"/>
    </source>
</evidence>
<dbReference type="Pfam" id="PF00005">
    <property type="entry name" value="ABC_tran"/>
    <property type="match status" value="1"/>
</dbReference>
<dbReference type="GO" id="GO:0016887">
    <property type="term" value="F:ATP hydrolysis activity"/>
    <property type="evidence" value="ECO:0007669"/>
    <property type="project" value="InterPro"/>
</dbReference>
<dbReference type="Proteomes" id="UP000306985">
    <property type="component" value="Unassembled WGS sequence"/>
</dbReference>
<accession>A0A4U6QJT4</accession>
<evidence type="ECO:0000256" key="2">
    <source>
        <dbReference type="ARBA" id="ARBA00022741"/>
    </source>
</evidence>
<dbReference type="SMART" id="SM00382">
    <property type="entry name" value="AAA"/>
    <property type="match status" value="1"/>
</dbReference>
<dbReference type="PANTHER" id="PTHR24220">
    <property type="entry name" value="IMPORT ATP-BINDING PROTEIN"/>
    <property type="match status" value="1"/>
</dbReference>
<feature type="domain" description="ABC transporter" evidence="4">
    <location>
        <begin position="26"/>
        <end position="244"/>
    </location>
</feature>
<dbReference type="EMBL" id="SZZH01000001">
    <property type="protein sequence ID" value="TKV60348.1"/>
    <property type="molecule type" value="Genomic_DNA"/>
</dbReference>
<dbReference type="PROSITE" id="PS50893">
    <property type="entry name" value="ABC_TRANSPORTER_2"/>
    <property type="match status" value="1"/>
</dbReference>
<dbReference type="GO" id="GO:0005886">
    <property type="term" value="C:plasma membrane"/>
    <property type="evidence" value="ECO:0007669"/>
    <property type="project" value="TreeGrafter"/>
</dbReference>
<name>A0A4U6QJT4_9ACTN</name>
<dbReference type="PROSITE" id="PS00211">
    <property type="entry name" value="ABC_TRANSPORTER_1"/>
    <property type="match status" value="1"/>
</dbReference>
<dbReference type="GO" id="GO:0005524">
    <property type="term" value="F:ATP binding"/>
    <property type="evidence" value="ECO:0007669"/>
    <property type="project" value="UniProtKB-KW"/>
</dbReference>
<dbReference type="GO" id="GO:0022857">
    <property type="term" value="F:transmembrane transporter activity"/>
    <property type="evidence" value="ECO:0007669"/>
    <property type="project" value="TreeGrafter"/>
</dbReference>
<dbReference type="InterPro" id="IPR027417">
    <property type="entry name" value="P-loop_NTPase"/>
</dbReference>
<dbReference type="AlphaFoldDB" id="A0A4U6QJT4"/>